<dbReference type="GO" id="GO:0008168">
    <property type="term" value="F:methyltransferase activity"/>
    <property type="evidence" value="ECO:0007669"/>
    <property type="project" value="UniProtKB-KW"/>
</dbReference>
<dbReference type="InterPro" id="IPR003616">
    <property type="entry name" value="Post-SET_dom"/>
</dbReference>
<dbReference type="SUPFAM" id="SSF54160">
    <property type="entry name" value="Chromo domain-like"/>
    <property type="match status" value="1"/>
</dbReference>
<evidence type="ECO:0000256" key="7">
    <source>
        <dbReference type="ARBA" id="ARBA00022833"/>
    </source>
</evidence>
<dbReference type="Proteomes" id="UP001432322">
    <property type="component" value="Unassembled WGS sequence"/>
</dbReference>
<comment type="subcellular location">
    <subcellularLocation>
        <location evidence="1">Chromosome</location>
    </subcellularLocation>
</comment>
<dbReference type="InterPro" id="IPR046341">
    <property type="entry name" value="SET_dom_sf"/>
</dbReference>
<dbReference type="InterPro" id="IPR050973">
    <property type="entry name" value="H3K9_Histone-Lys_N-MTase"/>
</dbReference>
<evidence type="ECO:0000256" key="3">
    <source>
        <dbReference type="ARBA" id="ARBA00022603"/>
    </source>
</evidence>
<dbReference type="GO" id="GO:0046872">
    <property type="term" value="F:metal ion binding"/>
    <property type="evidence" value="ECO:0007669"/>
    <property type="project" value="UniProtKB-KW"/>
</dbReference>
<sequence length="464" mass="52635">FSCCLFRCDMIPVPRGNDNRANSDVRIGPVQPAPAVVAPAMRRVRANPIVRAGSIITRKNLNLPLAAVVDNDNEDENDDREIWTVGDVVGHGWVGNTLLHEIMWECNGKKSWEPLHHLNCFDLVVAYYKRINEPVWAKMMEAYHHMQPTGLRMHVKNTNFLFYTRTGMLNDAWVQRSFVYTHFDAAEVADKLGDLNYSIRDLLRCKRRAEGGAEFEVVNRKDGCVPPLPFGRSIEEAEETADHVVRPDWSAALNAGPTQRWLPTESGRDSNEHDLLRHAPATGMRQHAFIPTLVYRNRYSEWDLRPTIDLNAGKKILRIEGQVVSRDVADKYLRREGCEITAFLHFIRIDDATCLDRREHMDYSRYLAHSCEPNCDVRLEQVDGAPPALYVHAKRDIEAGEALSINYFPAVPQSVGEAKKLADFIECQCGLAACRGVLWIQKGSSAKSTRLMKMKTHFGGHSLF</sequence>
<name>A0AAV5VT48_9BILA</name>
<evidence type="ECO:0000259" key="9">
    <source>
        <dbReference type="PROSITE" id="PS50868"/>
    </source>
</evidence>
<dbReference type="Gene3D" id="2.170.270.10">
    <property type="entry name" value="SET domain"/>
    <property type="match status" value="1"/>
</dbReference>
<keyword evidence="11" id="KW-1185">Reference proteome</keyword>
<dbReference type="Pfam" id="PF00856">
    <property type="entry name" value="SET"/>
    <property type="match status" value="1"/>
</dbReference>
<evidence type="ECO:0000256" key="1">
    <source>
        <dbReference type="ARBA" id="ARBA00004286"/>
    </source>
</evidence>
<proteinExistence type="predicted"/>
<keyword evidence="3" id="KW-0489">Methyltransferase</keyword>
<keyword evidence="6" id="KW-0479">Metal-binding</keyword>
<dbReference type="PROSITE" id="PS50868">
    <property type="entry name" value="POST_SET"/>
    <property type="match status" value="1"/>
</dbReference>
<dbReference type="PROSITE" id="PS50280">
    <property type="entry name" value="SET"/>
    <property type="match status" value="1"/>
</dbReference>
<dbReference type="PANTHER" id="PTHR46223">
    <property type="entry name" value="HISTONE-LYSINE N-METHYLTRANSFERASE SUV39H"/>
    <property type="match status" value="1"/>
</dbReference>
<evidence type="ECO:0000313" key="10">
    <source>
        <dbReference type="EMBL" id="GMT21195.1"/>
    </source>
</evidence>
<feature type="domain" description="SET" evidence="8">
    <location>
        <begin position="280"/>
        <end position="408"/>
    </location>
</feature>
<keyword evidence="7" id="KW-0862">Zinc</keyword>
<protein>
    <recommendedName>
        <fullName evidence="12">SET domain-containing protein</fullName>
    </recommendedName>
</protein>
<comment type="caution">
    <text evidence="10">The sequence shown here is derived from an EMBL/GenBank/DDBJ whole genome shotgun (WGS) entry which is preliminary data.</text>
</comment>
<accession>A0AAV5VT48</accession>
<feature type="domain" description="Post-SET" evidence="9">
    <location>
        <begin position="423"/>
        <end position="439"/>
    </location>
</feature>
<feature type="non-terminal residue" evidence="10">
    <location>
        <position position="1"/>
    </location>
</feature>
<dbReference type="InterPro" id="IPR016197">
    <property type="entry name" value="Chromo-like_dom_sf"/>
</dbReference>
<keyword evidence="4" id="KW-0808">Transferase</keyword>
<dbReference type="Gene3D" id="2.40.50.40">
    <property type="match status" value="1"/>
</dbReference>
<evidence type="ECO:0000259" key="8">
    <source>
        <dbReference type="PROSITE" id="PS50280"/>
    </source>
</evidence>
<dbReference type="SUPFAM" id="SSF82199">
    <property type="entry name" value="SET domain"/>
    <property type="match status" value="1"/>
</dbReference>
<keyword evidence="2" id="KW-0158">Chromosome</keyword>
<dbReference type="GO" id="GO:0005694">
    <property type="term" value="C:chromosome"/>
    <property type="evidence" value="ECO:0007669"/>
    <property type="project" value="UniProtKB-SubCell"/>
</dbReference>
<evidence type="ECO:0000256" key="4">
    <source>
        <dbReference type="ARBA" id="ARBA00022679"/>
    </source>
</evidence>
<reference evidence="10" key="1">
    <citation type="submission" date="2023-10" db="EMBL/GenBank/DDBJ databases">
        <title>Genome assembly of Pristionchus species.</title>
        <authorList>
            <person name="Yoshida K."/>
            <person name="Sommer R.J."/>
        </authorList>
    </citation>
    <scope>NUCLEOTIDE SEQUENCE</scope>
    <source>
        <strain evidence="10">RS5133</strain>
    </source>
</reference>
<dbReference type="GO" id="GO:0032259">
    <property type="term" value="P:methylation"/>
    <property type="evidence" value="ECO:0007669"/>
    <property type="project" value="UniProtKB-KW"/>
</dbReference>
<evidence type="ECO:0008006" key="12">
    <source>
        <dbReference type="Google" id="ProtNLM"/>
    </source>
</evidence>
<dbReference type="SMART" id="SM00317">
    <property type="entry name" value="SET"/>
    <property type="match status" value="1"/>
</dbReference>
<dbReference type="AlphaFoldDB" id="A0AAV5VT48"/>
<dbReference type="EMBL" id="BTSY01000003">
    <property type="protein sequence ID" value="GMT21195.1"/>
    <property type="molecule type" value="Genomic_DNA"/>
</dbReference>
<dbReference type="InterPro" id="IPR001214">
    <property type="entry name" value="SET_dom"/>
</dbReference>
<evidence type="ECO:0000256" key="6">
    <source>
        <dbReference type="ARBA" id="ARBA00022723"/>
    </source>
</evidence>
<keyword evidence="5" id="KW-0949">S-adenosyl-L-methionine</keyword>
<gene>
    <name evidence="10" type="ORF">PFISCL1PPCAC_12492</name>
</gene>
<evidence type="ECO:0000256" key="2">
    <source>
        <dbReference type="ARBA" id="ARBA00022454"/>
    </source>
</evidence>
<evidence type="ECO:0000313" key="11">
    <source>
        <dbReference type="Proteomes" id="UP001432322"/>
    </source>
</evidence>
<organism evidence="10 11">
    <name type="scientific">Pristionchus fissidentatus</name>
    <dbReference type="NCBI Taxonomy" id="1538716"/>
    <lineage>
        <taxon>Eukaryota</taxon>
        <taxon>Metazoa</taxon>
        <taxon>Ecdysozoa</taxon>
        <taxon>Nematoda</taxon>
        <taxon>Chromadorea</taxon>
        <taxon>Rhabditida</taxon>
        <taxon>Rhabditina</taxon>
        <taxon>Diplogasteromorpha</taxon>
        <taxon>Diplogasteroidea</taxon>
        <taxon>Neodiplogasteridae</taxon>
        <taxon>Pristionchus</taxon>
    </lineage>
</organism>
<evidence type="ECO:0000256" key="5">
    <source>
        <dbReference type="ARBA" id="ARBA00022691"/>
    </source>
</evidence>
<dbReference type="PANTHER" id="PTHR46223:SF3">
    <property type="entry name" value="HISTONE-LYSINE N-METHYLTRANSFERASE SET-23"/>
    <property type="match status" value="1"/>
</dbReference>